<dbReference type="PANTHER" id="PTHR32089:SF112">
    <property type="entry name" value="LYSOZYME-LIKE PROTEIN-RELATED"/>
    <property type="match status" value="1"/>
</dbReference>
<evidence type="ECO:0000256" key="8">
    <source>
        <dbReference type="PROSITE-ProRule" id="PRU00284"/>
    </source>
</evidence>
<evidence type="ECO:0000256" key="6">
    <source>
        <dbReference type="ARBA" id="ARBA00023224"/>
    </source>
</evidence>
<dbReference type="InterPro" id="IPR004089">
    <property type="entry name" value="MCPsignal_dom"/>
</dbReference>
<dbReference type="Gene3D" id="3.30.450.20">
    <property type="entry name" value="PAS domain"/>
    <property type="match status" value="1"/>
</dbReference>
<dbReference type="SMART" id="SM00283">
    <property type="entry name" value="MA"/>
    <property type="match status" value="1"/>
</dbReference>
<feature type="domain" description="HAMP" evidence="12">
    <location>
        <begin position="238"/>
        <end position="290"/>
    </location>
</feature>
<evidence type="ECO:0000256" key="10">
    <source>
        <dbReference type="SAM" id="Phobius"/>
    </source>
</evidence>
<dbReference type="GO" id="GO:0007165">
    <property type="term" value="P:signal transduction"/>
    <property type="evidence" value="ECO:0007669"/>
    <property type="project" value="UniProtKB-KW"/>
</dbReference>
<evidence type="ECO:0000259" key="11">
    <source>
        <dbReference type="PROSITE" id="PS50111"/>
    </source>
</evidence>
<keyword evidence="2" id="KW-1003">Cell membrane</keyword>
<dbReference type="OrthoDB" id="9810264at2"/>
<comment type="subcellular location">
    <subcellularLocation>
        <location evidence="1">Cell membrane</location>
        <topology evidence="1">Multi-pass membrane protein</topology>
    </subcellularLocation>
</comment>
<evidence type="ECO:0000256" key="5">
    <source>
        <dbReference type="ARBA" id="ARBA00023136"/>
    </source>
</evidence>
<dbReference type="SMART" id="SM00304">
    <property type="entry name" value="HAMP"/>
    <property type="match status" value="1"/>
</dbReference>
<accession>A0A1L5F8K2</accession>
<feature type="transmembrane region" description="Helical" evidence="10">
    <location>
        <begin position="21"/>
        <end position="48"/>
    </location>
</feature>
<evidence type="ECO:0000313" key="14">
    <source>
        <dbReference type="Proteomes" id="UP000184604"/>
    </source>
</evidence>
<evidence type="ECO:0000256" key="9">
    <source>
        <dbReference type="SAM" id="Coils"/>
    </source>
</evidence>
<dbReference type="Pfam" id="PF00015">
    <property type="entry name" value="MCPsignal"/>
    <property type="match status" value="1"/>
</dbReference>
<dbReference type="SMART" id="SM01049">
    <property type="entry name" value="Cache_2"/>
    <property type="match status" value="1"/>
</dbReference>
<dbReference type="InterPro" id="IPR033480">
    <property type="entry name" value="sCache_2"/>
</dbReference>
<feature type="domain" description="Methyl-accepting transducer" evidence="11">
    <location>
        <begin position="309"/>
        <end position="566"/>
    </location>
</feature>
<evidence type="ECO:0000256" key="3">
    <source>
        <dbReference type="ARBA" id="ARBA00022692"/>
    </source>
</evidence>
<dbReference type="Gene3D" id="6.10.340.10">
    <property type="match status" value="1"/>
</dbReference>
<organism evidence="13 14">
    <name type="scientific">Clostridium kluyveri</name>
    <dbReference type="NCBI Taxonomy" id="1534"/>
    <lineage>
        <taxon>Bacteria</taxon>
        <taxon>Bacillati</taxon>
        <taxon>Bacillota</taxon>
        <taxon>Clostridia</taxon>
        <taxon>Eubacteriales</taxon>
        <taxon>Clostridiaceae</taxon>
        <taxon>Clostridium</taxon>
    </lineage>
</organism>
<keyword evidence="6 8" id="KW-0807">Transducer</keyword>
<dbReference type="PANTHER" id="PTHR32089">
    <property type="entry name" value="METHYL-ACCEPTING CHEMOTAXIS PROTEIN MCPB"/>
    <property type="match status" value="1"/>
</dbReference>
<sequence>MLMKEKRSKRRELKNDKLSRSFFSSYLWFLGIIVTSIIIIGSVCFYNTKNELTELGETAIKNRIQMGIVTMELLEEQVQKRKLTRAEAQEAFKGKMLNPKQSDGKTRGLNSNLELNIEAYMYAINSKGVEMMHPYKEGEDISSAKDSDGNSLVQLIMDEAKNPKSGGIVHFNWKNPGETRERPKINAVAYFEPWDWYINVGCYDEDFYKPLYKILIIIVTISVIIILVSVLFIGILMKNKVRPLGEIINSMKMASKGNMSVKVNIKNKDEIGIIAQIFNEMIDEIKNVLVKIKNTSSVIDEKVVNIGSFTEVTSENSSSIKDAMEQVSSAVSDSAKDMQNSIESMSILSENINMVKENSITMKEDVFKASKLNSNIINILNELENKNKENIEASKETNSNIKKLLNKSNDIVSIVETIEGISNEINLLSLNASIESARAGEAGRGFAVVAEQIKELSDETFESVKQINVLIKELIDTVNVSAGSVETSSKVIESQVDTINETKQTLGKVIDFMENMPKVIEKNVAQIEEVYENKDVVSSSMDSILSVTQEIAASSEEITASTLEVRERMEDVKKLTADLEQVSGELKEKVNKFLL</sequence>
<evidence type="ECO:0000313" key="13">
    <source>
        <dbReference type="EMBL" id="APM39338.1"/>
    </source>
</evidence>
<reference evidence="13 14" key="1">
    <citation type="submission" date="2016-12" db="EMBL/GenBank/DDBJ databases">
        <title>Complete genome sequence of Clostridium kluyveri JZZ isolated from the pit mud of a Chinese flavor liquor-making factory.</title>
        <authorList>
            <person name="Wang Y."/>
        </authorList>
    </citation>
    <scope>NUCLEOTIDE SEQUENCE [LARGE SCALE GENOMIC DNA]</scope>
    <source>
        <strain evidence="13 14">JZZ</strain>
    </source>
</reference>
<comment type="similarity">
    <text evidence="7">Belongs to the methyl-accepting chemotaxis (MCP) protein family.</text>
</comment>
<keyword evidence="5 10" id="KW-0472">Membrane</keyword>
<dbReference type="Pfam" id="PF17200">
    <property type="entry name" value="sCache_2"/>
    <property type="match status" value="1"/>
</dbReference>
<evidence type="ECO:0000256" key="4">
    <source>
        <dbReference type="ARBA" id="ARBA00022989"/>
    </source>
</evidence>
<dbReference type="AlphaFoldDB" id="A0A1L5F8K2"/>
<dbReference type="GO" id="GO:0005886">
    <property type="term" value="C:plasma membrane"/>
    <property type="evidence" value="ECO:0007669"/>
    <property type="project" value="UniProtKB-SubCell"/>
</dbReference>
<evidence type="ECO:0000256" key="2">
    <source>
        <dbReference type="ARBA" id="ARBA00022475"/>
    </source>
</evidence>
<evidence type="ECO:0000256" key="7">
    <source>
        <dbReference type="ARBA" id="ARBA00029447"/>
    </source>
</evidence>
<evidence type="ECO:0000259" key="12">
    <source>
        <dbReference type="PROSITE" id="PS50885"/>
    </source>
</evidence>
<name>A0A1L5F8K2_CLOKL</name>
<dbReference type="SUPFAM" id="SSF58104">
    <property type="entry name" value="Methyl-accepting chemotaxis protein (MCP) signaling domain"/>
    <property type="match status" value="1"/>
</dbReference>
<evidence type="ECO:0000256" key="1">
    <source>
        <dbReference type="ARBA" id="ARBA00004651"/>
    </source>
</evidence>
<gene>
    <name evidence="13" type="ORF">BS101_11570</name>
</gene>
<protein>
    <submittedName>
        <fullName evidence="13">Methyl-accepting chemotaxis protein</fullName>
    </submittedName>
</protein>
<dbReference type="CDD" id="cd06225">
    <property type="entry name" value="HAMP"/>
    <property type="match status" value="1"/>
</dbReference>
<dbReference type="InterPro" id="IPR003660">
    <property type="entry name" value="HAMP_dom"/>
</dbReference>
<dbReference type="EMBL" id="CP018335">
    <property type="protein sequence ID" value="APM39338.1"/>
    <property type="molecule type" value="Genomic_DNA"/>
</dbReference>
<dbReference type="PROSITE" id="PS50885">
    <property type="entry name" value="HAMP"/>
    <property type="match status" value="1"/>
</dbReference>
<proteinExistence type="inferred from homology"/>
<dbReference type="PROSITE" id="PS50111">
    <property type="entry name" value="CHEMOTAXIS_TRANSDUC_2"/>
    <property type="match status" value="1"/>
</dbReference>
<dbReference type="Gene3D" id="1.10.287.950">
    <property type="entry name" value="Methyl-accepting chemotaxis protein"/>
    <property type="match status" value="1"/>
</dbReference>
<dbReference type="Pfam" id="PF00672">
    <property type="entry name" value="HAMP"/>
    <property type="match status" value="1"/>
</dbReference>
<keyword evidence="3 10" id="KW-0812">Transmembrane</keyword>
<feature type="coiled-coil region" evidence="9">
    <location>
        <begin position="369"/>
        <end position="400"/>
    </location>
</feature>
<dbReference type="Proteomes" id="UP000184604">
    <property type="component" value="Chromosome"/>
</dbReference>
<keyword evidence="4 10" id="KW-1133">Transmembrane helix</keyword>
<feature type="transmembrane region" description="Helical" evidence="10">
    <location>
        <begin position="214"/>
        <end position="237"/>
    </location>
</feature>
<keyword evidence="9" id="KW-0175">Coiled coil</keyword>